<evidence type="ECO:0000256" key="2">
    <source>
        <dbReference type="SAM" id="Phobius"/>
    </source>
</evidence>
<keyword evidence="4" id="KW-1185">Reference proteome</keyword>
<accession>E1ZWS8</accession>
<feature type="compositionally biased region" description="Low complexity" evidence="1">
    <location>
        <begin position="758"/>
        <end position="770"/>
    </location>
</feature>
<protein>
    <submittedName>
        <fullName evidence="3">Uncharacterized protein</fullName>
    </submittedName>
</protein>
<keyword evidence="2" id="KW-0812">Transmembrane</keyword>
<feature type="region of interest" description="Disordered" evidence="1">
    <location>
        <begin position="741"/>
        <end position="777"/>
    </location>
</feature>
<gene>
    <name evidence="3" type="ORF">EAG_03327</name>
</gene>
<keyword evidence="2" id="KW-0472">Membrane</keyword>
<name>E1ZWS8_CAMFO</name>
<feature type="transmembrane region" description="Helical" evidence="2">
    <location>
        <begin position="580"/>
        <end position="601"/>
    </location>
</feature>
<dbReference type="AlphaFoldDB" id="E1ZWS8"/>
<evidence type="ECO:0000313" key="4">
    <source>
        <dbReference type="Proteomes" id="UP000000311"/>
    </source>
</evidence>
<dbReference type="EMBL" id="GL434901">
    <property type="protein sequence ID" value="EFN74367.1"/>
    <property type="molecule type" value="Genomic_DNA"/>
</dbReference>
<feature type="transmembrane region" description="Helical" evidence="2">
    <location>
        <begin position="219"/>
        <end position="240"/>
    </location>
</feature>
<evidence type="ECO:0000313" key="3">
    <source>
        <dbReference type="EMBL" id="EFN74367.1"/>
    </source>
</evidence>
<dbReference type="Proteomes" id="UP000000311">
    <property type="component" value="Unassembled WGS sequence"/>
</dbReference>
<evidence type="ECO:0000256" key="1">
    <source>
        <dbReference type="SAM" id="MobiDB-lite"/>
    </source>
</evidence>
<reference evidence="3 4" key="1">
    <citation type="journal article" date="2010" name="Science">
        <title>Genomic comparison of the ants Camponotus floridanus and Harpegnathos saltator.</title>
        <authorList>
            <person name="Bonasio R."/>
            <person name="Zhang G."/>
            <person name="Ye C."/>
            <person name="Mutti N.S."/>
            <person name="Fang X."/>
            <person name="Qin N."/>
            <person name="Donahue G."/>
            <person name="Yang P."/>
            <person name="Li Q."/>
            <person name="Li C."/>
            <person name="Zhang P."/>
            <person name="Huang Z."/>
            <person name="Berger S.L."/>
            <person name="Reinberg D."/>
            <person name="Wang J."/>
            <person name="Liebig J."/>
        </authorList>
    </citation>
    <scope>NUCLEOTIDE SEQUENCE [LARGE SCALE GENOMIC DNA]</scope>
    <source>
        <strain evidence="4">C129</strain>
    </source>
</reference>
<proteinExistence type="predicted"/>
<keyword evidence="2" id="KW-1133">Transmembrane helix</keyword>
<sequence>MTSVAEASNVVRTLGKIRDSSSEVGGPPFFKNIHKCHAPGDNARSTAANAENVPVGAANLATYLSPRKSKFSMLPFYSTLDISFQIVAGYNVSPHRTHFIRQCEANASREKHKTVVSGSRRARRNILQLGTCVSQADQQCDDGDGRYRLNYRRDKAFFRNHFLPLFAWTVSSFGFATAYSRLSRHSAELDAAKCPRNIPAFSASEVSSAAPPFKRYLPLLFPVLLTDFLSIFIVSNVLLLSSVLTICDEGYPISPEHPIESTFVKKRSVALARTATRTKLAFSADFYWEKEEEEKEEVLLSRHRRRRRVLVVVVLRLPRQRQLFVHQSENSIEKIHRDCLGGGNTPVLQLDKVEHKYACAPSCRSSHDEISCGSFRGRAARGTPVQFTSTLCKLVHSITTLYHFQRHGRNVQRDELSCGGERRGEIYKIPTLIPPGRDGSNRTWYIAGHEPKLSSFKIALPEPDATPRPPPPLSLRRAILFGTPALPFYLRIDLQDKAEPMLTRACPLKAIREKDASMRQGCEKNKSEDFVGKTQKNRKTKEYSKIICDDAINFYLNIEDAMLMFDKQTNRHRATYKTVFSVYFVACFTSIGLQAYSYHYFLDYSTSRITVRNTVLSMVGDYNIAIRSGRVKITVADLYRGDGERFSGTVPSRRVKFSRQISVFFYATYRVDFERGAQWSHIGAHTYYRICFVSRIIPDSRARKRFSSRARLPPFCRRFPSTFFPMFLVIYGKEIKQKRREEEGSERNVVQTLHSRSKLPLDASPSSSLSYETMNIH</sequence>
<feature type="transmembrane region" description="Helical" evidence="2">
    <location>
        <begin position="162"/>
        <end position="180"/>
    </location>
</feature>
<organism evidence="4">
    <name type="scientific">Camponotus floridanus</name>
    <name type="common">Florida carpenter ant</name>
    <dbReference type="NCBI Taxonomy" id="104421"/>
    <lineage>
        <taxon>Eukaryota</taxon>
        <taxon>Metazoa</taxon>
        <taxon>Ecdysozoa</taxon>
        <taxon>Arthropoda</taxon>
        <taxon>Hexapoda</taxon>
        <taxon>Insecta</taxon>
        <taxon>Pterygota</taxon>
        <taxon>Neoptera</taxon>
        <taxon>Endopterygota</taxon>
        <taxon>Hymenoptera</taxon>
        <taxon>Apocrita</taxon>
        <taxon>Aculeata</taxon>
        <taxon>Formicoidea</taxon>
        <taxon>Formicidae</taxon>
        <taxon>Formicinae</taxon>
        <taxon>Camponotus</taxon>
    </lineage>
</organism>
<dbReference type="InParanoid" id="E1ZWS8"/>